<organism evidence="2 3">
    <name type="scientific">Ideonella alba</name>
    <dbReference type="NCBI Taxonomy" id="2824118"/>
    <lineage>
        <taxon>Bacteria</taxon>
        <taxon>Pseudomonadati</taxon>
        <taxon>Pseudomonadota</taxon>
        <taxon>Betaproteobacteria</taxon>
        <taxon>Burkholderiales</taxon>
        <taxon>Sphaerotilaceae</taxon>
        <taxon>Ideonella</taxon>
    </lineage>
</organism>
<dbReference type="RefSeq" id="WP_210855898.1">
    <property type="nucleotide sequence ID" value="NZ_JAGQDD010000015.1"/>
</dbReference>
<accession>A0A940Y993</accession>
<evidence type="ECO:0000313" key="2">
    <source>
        <dbReference type="EMBL" id="MBQ0932364.1"/>
    </source>
</evidence>
<evidence type="ECO:0008006" key="4">
    <source>
        <dbReference type="Google" id="ProtNLM"/>
    </source>
</evidence>
<evidence type="ECO:0000256" key="1">
    <source>
        <dbReference type="SAM" id="MobiDB-lite"/>
    </source>
</evidence>
<feature type="compositionally biased region" description="Basic and acidic residues" evidence="1">
    <location>
        <begin position="60"/>
        <end position="80"/>
    </location>
</feature>
<reference evidence="2 3" key="1">
    <citation type="submission" date="2021-04" db="EMBL/GenBank/DDBJ databases">
        <title>The genome sequence of Ideonella sp. 3Y2.</title>
        <authorList>
            <person name="Liu Y."/>
        </authorList>
    </citation>
    <scope>NUCLEOTIDE SEQUENCE [LARGE SCALE GENOMIC DNA]</scope>
    <source>
        <strain evidence="2 3">3Y2</strain>
    </source>
</reference>
<proteinExistence type="predicted"/>
<dbReference type="Proteomes" id="UP000676246">
    <property type="component" value="Unassembled WGS sequence"/>
</dbReference>
<keyword evidence="3" id="KW-1185">Reference proteome</keyword>
<comment type="caution">
    <text evidence="2">The sequence shown here is derived from an EMBL/GenBank/DDBJ whole genome shotgun (WGS) entry which is preliminary data.</text>
</comment>
<dbReference type="EMBL" id="JAGQDD010000015">
    <property type="protein sequence ID" value="MBQ0932364.1"/>
    <property type="molecule type" value="Genomic_DNA"/>
</dbReference>
<sequence>MKSIRVLVLLLVALLLPIRGAVAVTMVCAEMGGAGQRPASTAHVHQALHLDDADPAVGHHHGDAQAHADHHAHGAPEHAATDATDSTTSDTCHICASGCGVAALLTAFPSPWVATPVARTLFPSLSLPALDFQLDGQDRPPRTL</sequence>
<feature type="region of interest" description="Disordered" evidence="1">
    <location>
        <begin position="53"/>
        <end position="86"/>
    </location>
</feature>
<dbReference type="AlphaFoldDB" id="A0A940Y993"/>
<name>A0A940Y993_9BURK</name>
<protein>
    <recommendedName>
        <fullName evidence="4">DUF2946 domain-containing protein</fullName>
    </recommendedName>
</protein>
<evidence type="ECO:0000313" key="3">
    <source>
        <dbReference type="Proteomes" id="UP000676246"/>
    </source>
</evidence>
<gene>
    <name evidence="2" type="ORF">KAK03_17940</name>
</gene>